<keyword evidence="4" id="KW-1185">Reference proteome</keyword>
<dbReference type="SUPFAM" id="SSF89360">
    <property type="entry name" value="HesB-like domain"/>
    <property type="match status" value="1"/>
</dbReference>
<dbReference type="InterPro" id="IPR000361">
    <property type="entry name" value="ATAP_core_dom"/>
</dbReference>
<reference evidence="3" key="2">
    <citation type="submission" date="2020-09" db="EMBL/GenBank/DDBJ databases">
        <authorList>
            <person name="Sun Q."/>
            <person name="Zhou Y."/>
        </authorList>
    </citation>
    <scope>NUCLEOTIDE SEQUENCE</scope>
    <source>
        <strain evidence="3">CGMCC 1.15371</strain>
    </source>
</reference>
<comment type="caution">
    <text evidence="3">The sequence shown here is derived from an EMBL/GenBank/DDBJ whole genome shotgun (WGS) entry which is preliminary data.</text>
</comment>
<gene>
    <name evidence="3" type="primary">yneR</name>
    <name evidence="3" type="ORF">GCM10011391_05010</name>
</gene>
<dbReference type="InterPro" id="IPR035903">
    <property type="entry name" value="HesB-like_dom_sf"/>
</dbReference>
<reference evidence="3" key="1">
    <citation type="journal article" date="2014" name="Int. J. Syst. Evol. Microbiol.">
        <title>Complete genome sequence of Corynebacterium casei LMG S-19264T (=DSM 44701T), isolated from a smear-ripened cheese.</title>
        <authorList>
            <consortium name="US DOE Joint Genome Institute (JGI-PGF)"/>
            <person name="Walter F."/>
            <person name="Albersmeier A."/>
            <person name="Kalinowski J."/>
            <person name="Ruckert C."/>
        </authorList>
    </citation>
    <scope>NUCLEOTIDE SEQUENCE</scope>
    <source>
        <strain evidence="3">CGMCC 1.15371</strain>
    </source>
</reference>
<dbReference type="Proteomes" id="UP000628775">
    <property type="component" value="Unassembled WGS sequence"/>
</dbReference>
<comment type="similarity">
    <text evidence="1">Belongs to the HesB/IscA family.</text>
</comment>
<dbReference type="PIRSF" id="PIRSF034852">
    <property type="entry name" value="UCP034852"/>
    <property type="match status" value="1"/>
</dbReference>
<evidence type="ECO:0000313" key="4">
    <source>
        <dbReference type="Proteomes" id="UP000628775"/>
    </source>
</evidence>
<feature type="domain" description="Core" evidence="2">
    <location>
        <begin position="1"/>
        <end position="85"/>
    </location>
</feature>
<dbReference type="Pfam" id="PF01521">
    <property type="entry name" value="Fe-S_biosyn"/>
    <property type="match status" value="1"/>
</dbReference>
<name>A0A8J2YFE1_9BACL</name>
<evidence type="ECO:0000259" key="2">
    <source>
        <dbReference type="Pfam" id="PF01521"/>
    </source>
</evidence>
<dbReference type="InterPro" id="IPR008326">
    <property type="entry name" value="PdhI-like"/>
</dbReference>
<dbReference type="RefSeq" id="WP_188688526.1">
    <property type="nucleotide sequence ID" value="NZ_BMIR01000001.1"/>
</dbReference>
<evidence type="ECO:0000313" key="3">
    <source>
        <dbReference type="EMBL" id="GGE29445.1"/>
    </source>
</evidence>
<sequence>MLLSITKPAVQWFKKELELDEGATVRFFIRSGGCADVGDGFSIGIAPEQPQQPIASETLADVTFFIEESDQWFFENKHLNVKYKRKTDDIHYILTE</sequence>
<dbReference type="AlphaFoldDB" id="A0A8J2YFE1"/>
<dbReference type="EMBL" id="BMIR01000001">
    <property type="protein sequence ID" value="GGE29445.1"/>
    <property type="molecule type" value="Genomic_DNA"/>
</dbReference>
<proteinExistence type="inferred from homology"/>
<organism evidence="3 4">
    <name type="scientific">Pullulanibacillus camelliae</name>
    <dbReference type="NCBI Taxonomy" id="1707096"/>
    <lineage>
        <taxon>Bacteria</taxon>
        <taxon>Bacillati</taxon>
        <taxon>Bacillota</taxon>
        <taxon>Bacilli</taxon>
        <taxon>Bacillales</taxon>
        <taxon>Sporolactobacillaceae</taxon>
        <taxon>Pullulanibacillus</taxon>
    </lineage>
</organism>
<accession>A0A8J2YFE1</accession>
<evidence type="ECO:0000256" key="1">
    <source>
        <dbReference type="ARBA" id="ARBA00006718"/>
    </source>
</evidence>
<protein>
    <recommendedName>
        <fullName evidence="2">Core domain-containing protein</fullName>
    </recommendedName>
</protein>